<reference evidence="1 2" key="1">
    <citation type="submission" date="2014-02" db="EMBL/GenBank/DDBJ databases">
        <title>Single nucleus genome sequencing reveals high similarity among nuclei of an endomycorrhizal fungus.</title>
        <authorList>
            <person name="Lin K."/>
            <person name="Geurts R."/>
            <person name="Zhang Z."/>
            <person name="Limpens E."/>
            <person name="Saunders D.G."/>
            <person name="Mu D."/>
            <person name="Pang E."/>
            <person name="Cao H."/>
            <person name="Cha H."/>
            <person name="Lin T."/>
            <person name="Zhou Q."/>
            <person name="Shang Y."/>
            <person name="Li Y."/>
            <person name="Ivanov S."/>
            <person name="Sharma T."/>
            <person name="Velzen R.V."/>
            <person name="Ruijter N.D."/>
            <person name="Aanen D.K."/>
            <person name="Win J."/>
            <person name="Kamoun S."/>
            <person name="Bisseling T."/>
            <person name="Huang S."/>
        </authorList>
    </citation>
    <scope>NUCLEOTIDE SEQUENCE [LARGE SCALE GENOMIC DNA]</scope>
    <source>
        <strain evidence="2">DAOM197198w</strain>
    </source>
</reference>
<protein>
    <submittedName>
        <fullName evidence="1">Uncharacterized protein</fullName>
    </submittedName>
</protein>
<proteinExistence type="predicted"/>
<gene>
    <name evidence="1" type="ORF">RirG_149150</name>
</gene>
<accession>A0A015KUZ1</accession>
<comment type="caution">
    <text evidence="1">The sequence shown here is derived from an EMBL/GenBank/DDBJ whole genome shotgun (WGS) entry which is preliminary data.</text>
</comment>
<sequence>MVMSIWFVLSQKKVGSSISKLLKSFLNKTAVSSSSVSLRGKATPVKIPVKVTGSKSTPAKAVTKNNLLSLLRSADFRKLLCEIL</sequence>
<keyword evidence="2" id="KW-1185">Reference proteome</keyword>
<dbReference type="AlphaFoldDB" id="A0A015KUZ1"/>
<dbReference type="Proteomes" id="UP000022910">
    <property type="component" value="Unassembled WGS sequence"/>
</dbReference>
<evidence type="ECO:0000313" key="1">
    <source>
        <dbReference type="EMBL" id="EXX63776.1"/>
    </source>
</evidence>
<organism evidence="1 2">
    <name type="scientific">Rhizophagus irregularis (strain DAOM 197198w)</name>
    <name type="common">Glomus intraradices</name>
    <dbReference type="NCBI Taxonomy" id="1432141"/>
    <lineage>
        <taxon>Eukaryota</taxon>
        <taxon>Fungi</taxon>
        <taxon>Fungi incertae sedis</taxon>
        <taxon>Mucoromycota</taxon>
        <taxon>Glomeromycotina</taxon>
        <taxon>Glomeromycetes</taxon>
        <taxon>Glomerales</taxon>
        <taxon>Glomeraceae</taxon>
        <taxon>Rhizophagus</taxon>
    </lineage>
</organism>
<name>A0A015KUZ1_RHIIW</name>
<dbReference type="EMBL" id="JEMT01023781">
    <property type="protein sequence ID" value="EXX63776.1"/>
    <property type="molecule type" value="Genomic_DNA"/>
</dbReference>
<evidence type="ECO:0000313" key="2">
    <source>
        <dbReference type="Proteomes" id="UP000022910"/>
    </source>
</evidence>
<dbReference type="HOGENOM" id="CLU_2528656_0_0_1"/>